<dbReference type="PANTHER" id="PTHR43179">
    <property type="entry name" value="RHAMNOSYLTRANSFERASE WBBL"/>
    <property type="match status" value="1"/>
</dbReference>
<feature type="transmembrane region" description="Helical" evidence="4">
    <location>
        <begin position="264"/>
        <end position="284"/>
    </location>
</feature>
<evidence type="ECO:0000259" key="5">
    <source>
        <dbReference type="Pfam" id="PF00535"/>
    </source>
</evidence>
<dbReference type="PANTHER" id="PTHR43179:SF12">
    <property type="entry name" value="GALACTOFURANOSYLTRANSFERASE GLFT2"/>
    <property type="match status" value="1"/>
</dbReference>
<dbReference type="InterPro" id="IPR001173">
    <property type="entry name" value="Glyco_trans_2-like"/>
</dbReference>
<evidence type="ECO:0000256" key="3">
    <source>
        <dbReference type="ARBA" id="ARBA00022679"/>
    </source>
</evidence>
<dbReference type="EC" id="2.4.-.-" evidence="7"/>
<sequence length="324" mass="36616">MEPLITVVVPTYRRPDLLRKCLLALAQQQLERSLFRVVVVDDGNEAQTAQAVQGIVGQTGLPIQYLGQPVRRGPAAARNRGWQSAQTAYIAFTDDDCLPQPAWLTTGLLALQRGAQVITGRVKIPLPDQPTAHDRTTALLETAEFVTANLFCRRSALARVGGFDEAFDIAWREDSDLQFKLLEANISISTCPEAVIVHPIRSAPWYASLRDERKNRYDALLYKRHPVLFRQRIPAYRSLVMQYYAFVITFVAGLLALALGHTSVALGVFAIWLLLTITIISRQLPDSPLKWENLRTAILTGVSKPFLSIYWRLYGAFRYKTWYW</sequence>
<accession>A0ABT0HP34</accession>
<evidence type="ECO:0000256" key="4">
    <source>
        <dbReference type="SAM" id="Phobius"/>
    </source>
</evidence>
<feature type="transmembrane region" description="Helical" evidence="4">
    <location>
        <begin position="296"/>
        <end position="314"/>
    </location>
</feature>
<dbReference type="GO" id="GO:0016757">
    <property type="term" value="F:glycosyltransferase activity"/>
    <property type="evidence" value="ECO:0007669"/>
    <property type="project" value="UniProtKB-KW"/>
</dbReference>
<dbReference type="SUPFAM" id="SSF53448">
    <property type="entry name" value="Nucleotide-diphospho-sugar transferases"/>
    <property type="match status" value="1"/>
</dbReference>
<dbReference type="Proteomes" id="UP001202180">
    <property type="component" value="Unassembled WGS sequence"/>
</dbReference>
<keyword evidence="8" id="KW-1185">Reference proteome</keyword>
<keyword evidence="4" id="KW-1133">Transmembrane helix</keyword>
<evidence type="ECO:0000256" key="1">
    <source>
        <dbReference type="ARBA" id="ARBA00006739"/>
    </source>
</evidence>
<dbReference type="CDD" id="cd00761">
    <property type="entry name" value="Glyco_tranf_GTA_type"/>
    <property type="match status" value="1"/>
</dbReference>
<keyword evidence="3 7" id="KW-0808">Transferase</keyword>
<feature type="domain" description="Glycosyltransferase 2-like" evidence="6">
    <location>
        <begin position="139"/>
        <end position="271"/>
    </location>
</feature>
<feature type="domain" description="Glycosyltransferase 2-like" evidence="5">
    <location>
        <begin position="6"/>
        <end position="130"/>
    </location>
</feature>
<name>A0ABT0HP34_9BACT</name>
<feature type="transmembrane region" description="Helical" evidence="4">
    <location>
        <begin position="239"/>
        <end position="258"/>
    </location>
</feature>
<keyword evidence="4" id="KW-0812">Transmembrane</keyword>
<dbReference type="EMBL" id="JALPRF010000003">
    <property type="protein sequence ID" value="MCK8493929.1"/>
    <property type="molecule type" value="Genomic_DNA"/>
</dbReference>
<organism evidence="7 8">
    <name type="scientific">Spirosoma liriopis</name>
    <dbReference type="NCBI Taxonomy" id="2937440"/>
    <lineage>
        <taxon>Bacteria</taxon>
        <taxon>Pseudomonadati</taxon>
        <taxon>Bacteroidota</taxon>
        <taxon>Cytophagia</taxon>
        <taxon>Cytophagales</taxon>
        <taxon>Cytophagaceae</taxon>
        <taxon>Spirosoma</taxon>
    </lineage>
</organism>
<dbReference type="Pfam" id="PF13632">
    <property type="entry name" value="Glyco_trans_2_3"/>
    <property type="match status" value="1"/>
</dbReference>
<keyword evidence="2 7" id="KW-0328">Glycosyltransferase</keyword>
<evidence type="ECO:0000256" key="2">
    <source>
        <dbReference type="ARBA" id="ARBA00022676"/>
    </source>
</evidence>
<dbReference type="Pfam" id="PF00535">
    <property type="entry name" value="Glycos_transf_2"/>
    <property type="match status" value="1"/>
</dbReference>
<comment type="caution">
    <text evidence="7">The sequence shown here is derived from an EMBL/GenBank/DDBJ whole genome shotgun (WGS) entry which is preliminary data.</text>
</comment>
<dbReference type="Gene3D" id="3.90.550.10">
    <property type="entry name" value="Spore Coat Polysaccharide Biosynthesis Protein SpsA, Chain A"/>
    <property type="match status" value="1"/>
</dbReference>
<proteinExistence type="inferred from homology"/>
<comment type="similarity">
    <text evidence="1">Belongs to the glycosyltransferase 2 family.</text>
</comment>
<gene>
    <name evidence="7" type="ORF">M0L20_18825</name>
</gene>
<evidence type="ECO:0000259" key="6">
    <source>
        <dbReference type="Pfam" id="PF13632"/>
    </source>
</evidence>
<dbReference type="InterPro" id="IPR029044">
    <property type="entry name" value="Nucleotide-diphossugar_trans"/>
</dbReference>
<evidence type="ECO:0000313" key="7">
    <source>
        <dbReference type="EMBL" id="MCK8493929.1"/>
    </source>
</evidence>
<evidence type="ECO:0000313" key="8">
    <source>
        <dbReference type="Proteomes" id="UP001202180"/>
    </source>
</evidence>
<keyword evidence="4" id="KW-0472">Membrane</keyword>
<protein>
    <submittedName>
        <fullName evidence="7">Glycosyltransferase</fullName>
        <ecNumber evidence="7">2.4.-.-</ecNumber>
    </submittedName>
</protein>
<reference evidence="7 8" key="1">
    <citation type="submission" date="2022-04" db="EMBL/GenBank/DDBJ databases">
        <title>Spirosoma sp. strain RP8 genome sequencing and assembly.</title>
        <authorList>
            <person name="Jung Y."/>
        </authorList>
    </citation>
    <scope>NUCLEOTIDE SEQUENCE [LARGE SCALE GENOMIC DNA]</scope>
    <source>
        <strain evidence="7 8">RP8</strain>
    </source>
</reference>